<dbReference type="PROSITE" id="PS51257">
    <property type="entry name" value="PROKAR_LIPOPROTEIN"/>
    <property type="match status" value="1"/>
</dbReference>
<accession>A0A495J8N1</accession>
<dbReference type="AlphaFoldDB" id="A0A495J8N1"/>
<protein>
    <recommendedName>
        <fullName evidence="4">DUF4136 domain-containing protein</fullName>
    </recommendedName>
</protein>
<dbReference type="Proteomes" id="UP000268007">
    <property type="component" value="Unassembled WGS sequence"/>
</dbReference>
<keyword evidence="3" id="KW-1185">Reference proteome</keyword>
<gene>
    <name evidence="2" type="ORF">BDD43_5081</name>
</gene>
<reference evidence="2 3" key="1">
    <citation type="submission" date="2018-10" db="EMBL/GenBank/DDBJ databases">
        <title>Genomic Encyclopedia of Archaeal and Bacterial Type Strains, Phase II (KMG-II): from individual species to whole genera.</title>
        <authorList>
            <person name="Goeker M."/>
        </authorList>
    </citation>
    <scope>NUCLEOTIDE SEQUENCE [LARGE SCALE GENOMIC DNA]</scope>
    <source>
        <strain evidence="2 3">DSM 18602</strain>
    </source>
</reference>
<dbReference type="RefSeq" id="WP_121200720.1">
    <property type="nucleotide sequence ID" value="NZ_RBKU01000001.1"/>
</dbReference>
<name>A0A495J8N1_9SPHI</name>
<evidence type="ECO:0000313" key="2">
    <source>
        <dbReference type="EMBL" id="RKR84828.1"/>
    </source>
</evidence>
<comment type="caution">
    <text evidence="2">The sequence shown here is derived from an EMBL/GenBank/DDBJ whole genome shotgun (WGS) entry which is preliminary data.</text>
</comment>
<sequence length="221" mass="24829">MKAILKKTAICLTLAVVLGACSTPTMVSSSWRKPNATANGFHNIFVAALTKEVSTKQSLESGLQSLLQQKGLTVEKSVDVFPPTFSSQTGQQRELVMSQIQRTNADGILTVALLRKETESHYVPGSGGGYWNPGLRYGYYNRFWSYYNNWYPMIYSPGYYDQTKIYYIETNLYNAKTEELIWTAQSRTYDPTSINSFLKGYVDAIYDRMVKDGLISTVPGA</sequence>
<proteinExistence type="predicted"/>
<organism evidence="2 3">
    <name type="scientific">Mucilaginibacter gracilis</name>
    <dbReference type="NCBI Taxonomy" id="423350"/>
    <lineage>
        <taxon>Bacteria</taxon>
        <taxon>Pseudomonadati</taxon>
        <taxon>Bacteroidota</taxon>
        <taxon>Sphingobacteriia</taxon>
        <taxon>Sphingobacteriales</taxon>
        <taxon>Sphingobacteriaceae</taxon>
        <taxon>Mucilaginibacter</taxon>
    </lineage>
</organism>
<dbReference type="EMBL" id="RBKU01000001">
    <property type="protein sequence ID" value="RKR84828.1"/>
    <property type="molecule type" value="Genomic_DNA"/>
</dbReference>
<feature type="chain" id="PRO_5019865534" description="DUF4136 domain-containing protein" evidence="1">
    <location>
        <begin position="23"/>
        <end position="221"/>
    </location>
</feature>
<keyword evidence="1" id="KW-0732">Signal</keyword>
<evidence type="ECO:0008006" key="4">
    <source>
        <dbReference type="Google" id="ProtNLM"/>
    </source>
</evidence>
<evidence type="ECO:0000313" key="3">
    <source>
        <dbReference type="Proteomes" id="UP000268007"/>
    </source>
</evidence>
<evidence type="ECO:0000256" key="1">
    <source>
        <dbReference type="SAM" id="SignalP"/>
    </source>
</evidence>
<feature type="signal peptide" evidence="1">
    <location>
        <begin position="1"/>
        <end position="22"/>
    </location>
</feature>
<dbReference type="OrthoDB" id="6078026at2"/>